<dbReference type="GO" id="GO:0003700">
    <property type="term" value="F:DNA-binding transcription factor activity"/>
    <property type="evidence" value="ECO:0007669"/>
    <property type="project" value="UniProtKB-UniRule"/>
</dbReference>
<dbReference type="InterPro" id="IPR036390">
    <property type="entry name" value="WH_DNA-bd_sf"/>
</dbReference>
<dbReference type="InterPro" id="IPR050679">
    <property type="entry name" value="Bact_HTH_transcr_reg"/>
</dbReference>
<dbReference type="SUPFAM" id="SSF46785">
    <property type="entry name" value="Winged helix' DNA-binding domain"/>
    <property type="match status" value="1"/>
</dbReference>
<reference evidence="7 8" key="1">
    <citation type="submission" date="2019-05" db="EMBL/GenBank/DDBJ databases">
        <title>The metagenome of a microbial culture collection derived from dairy environment covers the genomic content of the human microbiome.</title>
        <authorList>
            <person name="Roder T."/>
            <person name="Wuthrich D."/>
            <person name="Sattari Z."/>
            <person name="Von Ah U."/>
            <person name="Bar C."/>
            <person name="Ronchi F."/>
            <person name="Macpherson A.J."/>
            <person name="Ganal-Vonarburg S.C."/>
            <person name="Bruggmann R."/>
            <person name="Vergeres G."/>
        </authorList>
    </citation>
    <scope>NUCLEOTIDE SEQUENCE [LARGE SCALE GENOMIC DNA]</scope>
    <source>
        <strain evidence="7 8">FAM 24227</strain>
    </source>
</reference>
<keyword evidence="9" id="KW-1185">Reference proteome</keyword>
<evidence type="ECO:0000313" key="7">
    <source>
        <dbReference type="EMBL" id="TLQ49078.1"/>
    </source>
</evidence>
<dbReference type="CDD" id="cd07377">
    <property type="entry name" value="WHTH_GntR"/>
    <property type="match status" value="1"/>
</dbReference>
<dbReference type="GO" id="GO:0045892">
    <property type="term" value="P:negative regulation of DNA-templated transcription"/>
    <property type="evidence" value="ECO:0007669"/>
    <property type="project" value="TreeGrafter"/>
</dbReference>
<keyword evidence="1" id="KW-0805">Transcription regulation</keyword>
<dbReference type="AlphaFoldDB" id="A0A5R9ENJ0"/>
<sequence>MNKFEYIYLDIENKIKENIYPVGSLLPGETSLATEYNVSRETIRKAQRMLSDNGFIFKKQGHGSIVLDYRRFALPISGLVSYKELSEENNLASTTQVIKNDIIPVPDFILNDVKMSSKEKFIHLIRTRSIAGEVVIIDEDYIRQSIVSEIPNQVAEDSIYQYFEGDLGLEIGFASKEFIGEPADDLDIKYLKIKPEDYTITVRSQVFLKDATFFQYTISRHRIDRFRFQEFAPRHNRFINP</sequence>
<dbReference type="SMART" id="SM00866">
    <property type="entry name" value="UTRA"/>
    <property type="match status" value="1"/>
</dbReference>
<keyword evidence="2" id="KW-0238">DNA-binding</keyword>
<dbReference type="Gene3D" id="3.40.1410.10">
    <property type="entry name" value="Chorismate lyase-like"/>
    <property type="match status" value="1"/>
</dbReference>
<dbReference type="EMBL" id="VBSP01000004">
    <property type="protein sequence ID" value="TLQ49078.1"/>
    <property type="molecule type" value="Genomic_DNA"/>
</dbReference>
<dbReference type="InterPro" id="IPR012770">
    <property type="entry name" value="TreR"/>
</dbReference>
<feature type="domain" description="HTH gntR-type" evidence="5">
    <location>
        <begin position="1"/>
        <end position="69"/>
    </location>
</feature>
<dbReference type="SUPFAM" id="SSF64288">
    <property type="entry name" value="Chorismate lyase-like"/>
    <property type="match status" value="1"/>
</dbReference>
<dbReference type="InterPro" id="IPR000524">
    <property type="entry name" value="Tscrpt_reg_HTH_GntR"/>
</dbReference>
<dbReference type="InterPro" id="IPR011663">
    <property type="entry name" value="UTRA"/>
</dbReference>
<dbReference type="NCBIfam" id="TIGR02404">
    <property type="entry name" value="trehalos_R_Bsub"/>
    <property type="match status" value="1"/>
</dbReference>
<gene>
    <name evidence="7" type="primary">treR</name>
    <name evidence="7" type="ORF">FEZ33_02335</name>
    <name evidence="6" type="ORF">HYQ42_04130</name>
</gene>
<dbReference type="Pfam" id="PF07702">
    <property type="entry name" value="UTRA"/>
    <property type="match status" value="1"/>
</dbReference>
<dbReference type="SMART" id="SM00345">
    <property type="entry name" value="HTH_GNTR"/>
    <property type="match status" value="1"/>
</dbReference>
<dbReference type="GO" id="GO:0003677">
    <property type="term" value="F:DNA binding"/>
    <property type="evidence" value="ECO:0007669"/>
    <property type="project" value="UniProtKB-UniRule"/>
</dbReference>
<keyword evidence="3" id="KW-0804">Transcription</keyword>
<dbReference type="EMBL" id="JACCEL010000007">
    <property type="protein sequence ID" value="MBG9977968.1"/>
    <property type="molecule type" value="Genomic_DNA"/>
</dbReference>
<dbReference type="Proteomes" id="UP000306420">
    <property type="component" value="Unassembled WGS sequence"/>
</dbReference>
<dbReference type="PRINTS" id="PR00035">
    <property type="entry name" value="HTHGNTR"/>
</dbReference>
<evidence type="ECO:0000256" key="2">
    <source>
        <dbReference type="ARBA" id="ARBA00023125"/>
    </source>
</evidence>
<protein>
    <recommendedName>
        <fullName evidence="4">Trehalose operon repressor</fullName>
    </recommendedName>
</protein>
<comment type="caution">
    <text evidence="7">The sequence shown here is derived from an EMBL/GenBank/DDBJ whole genome shotgun (WGS) entry which is preliminary data.</text>
</comment>
<dbReference type="InterPro" id="IPR036388">
    <property type="entry name" value="WH-like_DNA-bd_sf"/>
</dbReference>
<dbReference type="InterPro" id="IPR028978">
    <property type="entry name" value="Chorismate_lyase_/UTRA_dom_sf"/>
</dbReference>
<evidence type="ECO:0000313" key="9">
    <source>
        <dbReference type="Proteomes" id="UP000823401"/>
    </source>
</evidence>
<organism evidence="7 8">
    <name type="scientific">Ruoffia tabacinasalis</name>
    <dbReference type="NCBI Taxonomy" id="87458"/>
    <lineage>
        <taxon>Bacteria</taxon>
        <taxon>Bacillati</taxon>
        <taxon>Bacillota</taxon>
        <taxon>Bacilli</taxon>
        <taxon>Lactobacillales</taxon>
        <taxon>Aerococcaceae</taxon>
        <taxon>Ruoffia</taxon>
    </lineage>
</organism>
<reference evidence="6 9" key="2">
    <citation type="submission" date="2020-07" db="EMBL/GenBank/DDBJ databases">
        <title>Facklamia lactis sp. nov., isolated from raw milk.</title>
        <authorList>
            <person name="Doll E.V."/>
            <person name="Huptas C."/>
            <person name="Staib L."/>
            <person name="Wenning M."/>
            <person name="Scherer S."/>
        </authorList>
    </citation>
    <scope>NUCLEOTIDE SEQUENCE [LARGE SCALE GENOMIC DNA]</scope>
    <source>
        <strain evidence="6 9">DSM 104272</strain>
    </source>
</reference>
<dbReference type="RefSeq" id="WP_138403788.1">
    <property type="nucleotide sequence ID" value="NZ_JACCEL010000007.1"/>
</dbReference>
<name>A0A5R9ENJ0_9LACT</name>
<dbReference type="PANTHER" id="PTHR44846:SF12">
    <property type="entry name" value="HTH-TYPE TRANSCRIPTIONAL REGULATOR TRER"/>
    <property type="match status" value="1"/>
</dbReference>
<evidence type="ECO:0000256" key="4">
    <source>
        <dbReference type="NCBIfam" id="TIGR02404"/>
    </source>
</evidence>
<dbReference type="PROSITE" id="PS50949">
    <property type="entry name" value="HTH_GNTR"/>
    <property type="match status" value="1"/>
</dbReference>
<dbReference type="PANTHER" id="PTHR44846">
    <property type="entry name" value="MANNOSYL-D-GLYCERATE TRANSPORT/METABOLISM SYSTEM REPRESSOR MNGR-RELATED"/>
    <property type="match status" value="1"/>
</dbReference>
<evidence type="ECO:0000256" key="1">
    <source>
        <dbReference type="ARBA" id="ARBA00023015"/>
    </source>
</evidence>
<evidence type="ECO:0000313" key="8">
    <source>
        <dbReference type="Proteomes" id="UP000306420"/>
    </source>
</evidence>
<dbReference type="Gene3D" id="1.10.10.10">
    <property type="entry name" value="Winged helix-like DNA-binding domain superfamily/Winged helix DNA-binding domain"/>
    <property type="match status" value="1"/>
</dbReference>
<dbReference type="Pfam" id="PF00392">
    <property type="entry name" value="GntR"/>
    <property type="match status" value="1"/>
</dbReference>
<proteinExistence type="predicted"/>
<accession>A0A5R9ENJ0</accession>
<evidence type="ECO:0000256" key="3">
    <source>
        <dbReference type="ARBA" id="ARBA00023163"/>
    </source>
</evidence>
<evidence type="ECO:0000313" key="6">
    <source>
        <dbReference type="EMBL" id="MBG9977968.1"/>
    </source>
</evidence>
<dbReference type="Proteomes" id="UP000823401">
    <property type="component" value="Unassembled WGS sequence"/>
</dbReference>
<evidence type="ECO:0000259" key="5">
    <source>
        <dbReference type="PROSITE" id="PS50949"/>
    </source>
</evidence>
<dbReference type="OrthoDB" id="9816541at2"/>